<evidence type="ECO:0000256" key="1">
    <source>
        <dbReference type="SAM" id="MobiDB-lite"/>
    </source>
</evidence>
<evidence type="ECO:0008006" key="4">
    <source>
        <dbReference type="Google" id="ProtNLM"/>
    </source>
</evidence>
<feature type="region of interest" description="Disordered" evidence="1">
    <location>
        <begin position="56"/>
        <end position="78"/>
    </location>
</feature>
<reference evidence="2 3" key="1">
    <citation type="submission" date="2022-03" db="EMBL/GenBank/DDBJ databases">
        <authorList>
            <person name="Macdonald S."/>
            <person name="Ahmed S."/>
            <person name="Newling K."/>
        </authorList>
    </citation>
    <scope>NUCLEOTIDE SEQUENCE [LARGE SCALE GENOMIC DNA]</scope>
</reference>
<comment type="caution">
    <text evidence="2">The sequence shown here is derived from an EMBL/GenBank/DDBJ whole genome shotgun (WGS) entry which is preliminary data.</text>
</comment>
<keyword evidence="3" id="KW-1185">Reference proteome</keyword>
<accession>A0ABC8M3W0</accession>
<dbReference type="AlphaFoldDB" id="A0ABC8M3W0"/>
<dbReference type="EMBL" id="CAKOAT010886264">
    <property type="protein sequence ID" value="CAH8390272.1"/>
    <property type="molecule type" value="Genomic_DNA"/>
</dbReference>
<evidence type="ECO:0000313" key="3">
    <source>
        <dbReference type="Proteomes" id="UP001642260"/>
    </source>
</evidence>
<dbReference type="Proteomes" id="UP001642260">
    <property type="component" value="Unassembled WGS sequence"/>
</dbReference>
<gene>
    <name evidence="2" type="ORF">ERUC_LOCUS42755</name>
</gene>
<protein>
    <recommendedName>
        <fullName evidence="4">Retrotransposon gag domain-containing protein</fullName>
    </recommendedName>
</protein>
<sequence>MTEEEHGQTMKIRLSQHLEAIQELNDKIAQLGKGTKAQVQRQQHEERRFGDVPEAVYVEPKPPDPSRIHQKSTSKTHSHIVHNSRFDSSFVADKVKLFTFSGKRGYLRWERNLDEWFHFNNILKKERLAYAIDQLREEAFKWWVQEEDDRWFYKEPTIKTWRALKEVMRAEFAPDYTSSKIQELYPRSCIQGGIQLMFLKRQREMCHKKAIEA</sequence>
<evidence type="ECO:0000313" key="2">
    <source>
        <dbReference type="EMBL" id="CAH8390272.1"/>
    </source>
</evidence>
<feature type="compositionally biased region" description="Basic residues" evidence="1">
    <location>
        <begin position="68"/>
        <end position="78"/>
    </location>
</feature>
<proteinExistence type="predicted"/>
<name>A0ABC8M3W0_ERUVS</name>
<organism evidence="2 3">
    <name type="scientific">Eruca vesicaria subsp. sativa</name>
    <name type="common">Garden rocket</name>
    <name type="synonym">Eruca sativa</name>
    <dbReference type="NCBI Taxonomy" id="29727"/>
    <lineage>
        <taxon>Eukaryota</taxon>
        <taxon>Viridiplantae</taxon>
        <taxon>Streptophyta</taxon>
        <taxon>Embryophyta</taxon>
        <taxon>Tracheophyta</taxon>
        <taxon>Spermatophyta</taxon>
        <taxon>Magnoliopsida</taxon>
        <taxon>eudicotyledons</taxon>
        <taxon>Gunneridae</taxon>
        <taxon>Pentapetalae</taxon>
        <taxon>rosids</taxon>
        <taxon>malvids</taxon>
        <taxon>Brassicales</taxon>
        <taxon>Brassicaceae</taxon>
        <taxon>Brassiceae</taxon>
        <taxon>Eruca</taxon>
    </lineage>
</organism>